<dbReference type="InterPro" id="IPR015024">
    <property type="entry name" value="PoNi_N"/>
</dbReference>
<dbReference type="OrthoDB" id="2067926at2"/>
<organism evidence="1 2">
    <name type="scientific">Prevotella jejuni</name>
    <dbReference type="NCBI Taxonomy" id="1177574"/>
    <lineage>
        <taxon>Bacteria</taxon>
        <taxon>Pseudomonadati</taxon>
        <taxon>Bacteroidota</taxon>
        <taxon>Bacteroidia</taxon>
        <taxon>Bacteroidales</taxon>
        <taxon>Prevotellaceae</taxon>
        <taxon>Prevotella</taxon>
    </lineage>
</organism>
<dbReference type="Pfam" id="PF08929">
    <property type="entry name" value="PoNi_C"/>
    <property type="match status" value="1"/>
</dbReference>
<keyword evidence="2" id="KW-1185">Reference proteome</keyword>
<dbReference type="RefSeq" id="WP_089366560.1">
    <property type="nucleotide sequence ID" value="NZ_CP023863.1"/>
</dbReference>
<accession>A0A2K9HEQ4</accession>
<comment type="caution">
    <text evidence="1">The sequence shown here is derived from an EMBL/GenBank/DDBJ whole genome shotgun (WGS) entry which is preliminary data.</text>
</comment>
<dbReference type="InterPro" id="IPR028983">
    <property type="entry name" value="PA2201-like_C"/>
</dbReference>
<dbReference type="EMBL" id="FZNZ01000020">
    <property type="protein sequence ID" value="SNR93350.1"/>
    <property type="molecule type" value="Genomic_DNA"/>
</dbReference>
<protein>
    <submittedName>
        <fullName evidence="1">Uncharacterized protein</fullName>
    </submittedName>
</protein>
<reference evidence="1 2" key="1">
    <citation type="submission" date="2017-06" db="EMBL/GenBank/DDBJ databases">
        <authorList>
            <person name="Varghese N."/>
            <person name="Submissions S."/>
        </authorList>
    </citation>
    <scope>NUCLEOTIDE SEQUENCE [LARGE SCALE GENOMIC DNA]</scope>
    <source>
        <strain evidence="1 2">DSM 26989</strain>
    </source>
</reference>
<dbReference type="SUPFAM" id="SSF140731">
    <property type="entry name" value="PA2201 C-terminal domain-like"/>
    <property type="match status" value="1"/>
</dbReference>
<dbReference type="KEGG" id="pje:CRM71_01555"/>
<dbReference type="Proteomes" id="UP000198427">
    <property type="component" value="Unassembled WGS sequence"/>
</dbReference>
<gene>
    <name evidence="1" type="ORF">SAMN06265364_12060</name>
</gene>
<dbReference type="AlphaFoldDB" id="A0A2K9HEQ4"/>
<dbReference type="InterPro" id="IPR015025">
    <property type="entry name" value="PoNi_C"/>
</dbReference>
<proteinExistence type="predicted"/>
<dbReference type="GeneID" id="94028126"/>
<sequence>MRLLNPFFSRSKREQDKPIRDKLKGKKYFEKMLSIKLGEIADDEKYIQKERNSNDGIVRPFLYWCSAVDHIRAIETNYSMGEDIGQLRKLYTRSLDNYILGANFRNPTYADDLDRISLGILLDIDNTAFNRLADYVLQMDGQAKSVGWTPDQLLWFLLNARLGDDKKQTYADKLAFPKLYKGLFKLTKIIDTQEAKKALEDYIGKWYNLNKDAPWHDNHLMKYCYRGYWAWEVAAVAKIMHIDDSDLRDNPFYPYDMVHWKDNVTTEGYQHNSYSR</sequence>
<dbReference type="Pfam" id="PF08928">
    <property type="entry name" value="PoNi_N"/>
    <property type="match status" value="1"/>
</dbReference>
<evidence type="ECO:0000313" key="2">
    <source>
        <dbReference type="Proteomes" id="UP000198427"/>
    </source>
</evidence>
<name>A0A2K9HEQ4_9BACT</name>
<evidence type="ECO:0000313" key="1">
    <source>
        <dbReference type="EMBL" id="SNR93350.1"/>
    </source>
</evidence>
<dbReference type="Gene3D" id="1.10.3920.10">
    <property type="entry name" value="PA2201 C-terminal domain-like"/>
    <property type="match status" value="1"/>
</dbReference>